<keyword evidence="5" id="KW-1185">Reference proteome</keyword>
<dbReference type="EMBL" id="JACNYL010000001">
    <property type="protein sequence ID" value="MBD1420813.1"/>
    <property type="molecule type" value="Genomic_DNA"/>
</dbReference>
<dbReference type="InterPro" id="IPR032508">
    <property type="entry name" value="FecR_C"/>
</dbReference>
<comment type="caution">
    <text evidence="4">The sequence shown here is derived from an EMBL/GenBank/DDBJ whole genome shotgun (WGS) entry which is preliminary data.</text>
</comment>
<reference evidence="4 5" key="1">
    <citation type="submission" date="2020-08" db="EMBL/GenBank/DDBJ databases">
        <title>Sphingobacterium sp. DN00404 isolated from aquaculture water.</title>
        <authorList>
            <person name="Zhang M."/>
        </authorList>
    </citation>
    <scope>NUCLEOTIDE SEQUENCE [LARGE SCALE GENOMIC DNA]</scope>
    <source>
        <strain evidence="4 5">KCTC 42746</strain>
    </source>
</reference>
<keyword evidence="1" id="KW-0472">Membrane</keyword>
<keyword evidence="1" id="KW-0812">Transmembrane</keyword>
<dbReference type="Gene3D" id="2.60.120.1440">
    <property type="match status" value="1"/>
</dbReference>
<evidence type="ECO:0000313" key="4">
    <source>
        <dbReference type="EMBL" id="MBD1420813.1"/>
    </source>
</evidence>
<dbReference type="Pfam" id="PF04773">
    <property type="entry name" value="FecR"/>
    <property type="match status" value="1"/>
</dbReference>
<dbReference type="PANTHER" id="PTHR30273:SF2">
    <property type="entry name" value="PROTEIN FECR"/>
    <property type="match status" value="1"/>
</dbReference>
<sequence>MKKRIHFLLEKYRTGKLNESELDELYSSISALQKDEGKIWDQSELERDLREIKPVIEEQRSRFFNLRWFHYAACAALLLVSGLGYVYFSGKTPEQLLASDMVDMEASDKPAGTFKAYMKGSDDTDYVLLDSTSMQISSLLNKKEHDKSETVWQSLHTPAGAEYKVELEDGTFLWINAGSTVRFPTHFTTDKREIHIAGDVLLHVKHQNGMPFLVYTDQQQIEVKGTLFHVNANKNRSITTLIEGSVVTSNVDGAGSIHISPGESIRGENGQQKFTTVSIDEILAWRDGYFYFENKPLEDILQKLAVWYNVKIERAGVDTSVRLNARISKNKSLMEITKIFTMSTGIQFKLINNTLTLKK</sequence>
<dbReference type="InterPro" id="IPR006860">
    <property type="entry name" value="FecR"/>
</dbReference>
<feature type="domain" description="Protein FecR C-terminal" evidence="3">
    <location>
        <begin position="289"/>
        <end position="356"/>
    </location>
</feature>
<dbReference type="Proteomes" id="UP000651112">
    <property type="component" value="Unassembled WGS sequence"/>
</dbReference>
<keyword evidence="1" id="KW-1133">Transmembrane helix</keyword>
<feature type="transmembrane region" description="Helical" evidence="1">
    <location>
        <begin position="68"/>
        <end position="88"/>
    </location>
</feature>
<feature type="domain" description="FecR protein" evidence="2">
    <location>
        <begin position="155"/>
        <end position="246"/>
    </location>
</feature>
<organism evidence="4 5">
    <name type="scientific">Sphingobacterium chuzhouense</name>
    <dbReference type="NCBI Taxonomy" id="1742264"/>
    <lineage>
        <taxon>Bacteria</taxon>
        <taxon>Pseudomonadati</taxon>
        <taxon>Bacteroidota</taxon>
        <taxon>Sphingobacteriia</taxon>
        <taxon>Sphingobacteriales</taxon>
        <taxon>Sphingobacteriaceae</taxon>
        <taxon>Sphingobacterium</taxon>
    </lineage>
</organism>
<protein>
    <submittedName>
        <fullName evidence="4">FecR family protein</fullName>
    </submittedName>
</protein>
<dbReference type="Pfam" id="PF16344">
    <property type="entry name" value="FecR_C"/>
    <property type="match status" value="1"/>
</dbReference>
<evidence type="ECO:0000313" key="5">
    <source>
        <dbReference type="Proteomes" id="UP000651112"/>
    </source>
</evidence>
<evidence type="ECO:0000259" key="2">
    <source>
        <dbReference type="Pfam" id="PF04773"/>
    </source>
</evidence>
<dbReference type="PANTHER" id="PTHR30273">
    <property type="entry name" value="PERIPLASMIC SIGNAL SENSOR AND SIGMA FACTOR ACTIVATOR FECR-RELATED"/>
    <property type="match status" value="1"/>
</dbReference>
<gene>
    <name evidence="4" type="ORF">H8B21_04420</name>
</gene>
<dbReference type="Gene3D" id="3.55.50.30">
    <property type="match status" value="1"/>
</dbReference>
<dbReference type="RefSeq" id="WP_190312553.1">
    <property type="nucleotide sequence ID" value="NZ_JACNYL010000001.1"/>
</dbReference>
<name>A0ABR7XNU5_9SPHI</name>
<evidence type="ECO:0000256" key="1">
    <source>
        <dbReference type="SAM" id="Phobius"/>
    </source>
</evidence>
<evidence type="ECO:0000259" key="3">
    <source>
        <dbReference type="Pfam" id="PF16344"/>
    </source>
</evidence>
<dbReference type="InterPro" id="IPR012373">
    <property type="entry name" value="Ferrdict_sens_TM"/>
</dbReference>
<accession>A0ABR7XNU5</accession>
<proteinExistence type="predicted"/>